<sequence>MSSTDALCCSDFPPMNDAICSSLFQPIEGCAATSVYPRCSVVKKISRPQATNPKDLFFSLNPMSSSYSTTVVASGAVLLSTLSQRAMHIQALLQQHVSERVPSKLRVRFAQAVLAAPSAVGSNTDVQGLVTIVGDEIAQLLSALQLLQLWIQLQVPKVEDGNNFGVEVQKYAYVHLKESHEKWQKTWDSLAEYCSLRATAVEKLNMKASSESSTTTTVTSSKGGKEGDEEKSVTAKVEKQSHTGSQVAADALAAVVELDVKWYMNLVRALEGVRDQYAVTDDVISKNKEKIELPRGKNDRAGFNMF</sequence>
<feature type="domain" description="Proteasome activator PA28 C-terminal" evidence="4">
    <location>
        <begin position="249"/>
        <end position="299"/>
    </location>
</feature>
<dbReference type="InterPro" id="IPR036252">
    <property type="entry name" value="Proteasome_activ_sf"/>
</dbReference>
<evidence type="ECO:0000259" key="4">
    <source>
        <dbReference type="Pfam" id="PF02252"/>
    </source>
</evidence>
<keyword evidence="6" id="KW-1185">Reference proteome</keyword>
<protein>
    <recommendedName>
        <fullName evidence="4">Proteasome activator PA28 C-terminal domain-containing protein</fullName>
    </recommendedName>
</protein>
<dbReference type="VEuPathDB" id="FungiDB:HpaG813023"/>
<dbReference type="Pfam" id="PF02252">
    <property type="entry name" value="PA28_C"/>
    <property type="match status" value="2"/>
</dbReference>
<keyword evidence="2" id="KW-0647">Proteasome</keyword>
<reference evidence="5" key="2">
    <citation type="submission" date="2015-06" db="UniProtKB">
        <authorList>
            <consortium name="EnsemblProtists"/>
        </authorList>
    </citation>
    <scope>IDENTIFICATION</scope>
    <source>
        <strain evidence="5">Emoy2</strain>
    </source>
</reference>
<dbReference type="HOGENOM" id="CLU_079228_0_0_1"/>
<dbReference type="GO" id="GO:0005654">
    <property type="term" value="C:nucleoplasm"/>
    <property type="evidence" value="ECO:0007669"/>
    <property type="project" value="TreeGrafter"/>
</dbReference>
<dbReference type="EMBL" id="CU855843">
    <property type="status" value="NOT_ANNOTATED_CDS"/>
    <property type="molecule type" value="Genomic_DNA"/>
</dbReference>
<dbReference type="InterPro" id="IPR009077">
    <property type="entry name" value="Proteasome_activ_PA28"/>
</dbReference>
<feature type="domain" description="Proteasome activator PA28 C-terminal" evidence="4">
    <location>
        <begin position="120"/>
        <end position="205"/>
    </location>
</feature>
<dbReference type="InterPro" id="IPR036997">
    <property type="entry name" value="PA28_C_sf"/>
</dbReference>
<dbReference type="GO" id="GO:0061133">
    <property type="term" value="F:endopeptidase activator activity"/>
    <property type="evidence" value="ECO:0007669"/>
    <property type="project" value="TreeGrafter"/>
</dbReference>
<evidence type="ECO:0000256" key="2">
    <source>
        <dbReference type="ARBA" id="ARBA00022942"/>
    </source>
</evidence>
<dbReference type="STRING" id="559515.M4BPS4"/>
<dbReference type="GO" id="GO:0061136">
    <property type="term" value="P:regulation of proteasomal protein catabolic process"/>
    <property type="evidence" value="ECO:0007669"/>
    <property type="project" value="TreeGrafter"/>
</dbReference>
<dbReference type="GO" id="GO:0005737">
    <property type="term" value="C:cytoplasm"/>
    <property type="evidence" value="ECO:0007669"/>
    <property type="project" value="TreeGrafter"/>
</dbReference>
<dbReference type="eggNOG" id="KOG4470">
    <property type="taxonomic scope" value="Eukaryota"/>
</dbReference>
<organism evidence="5 6">
    <name type="scientific">Hyaloperonospora arabidopsidis (strain Emoy2)</name>
    <name type="common">Downy mildew agent</name>
    <name type="synonym">Peronospora arabidopsidis</name>
    <dbReference type="NCBI Taxonomy" id="559515"/>
    <lineage>
        <taxon>Eukaryota</taxon>
        <taxon>Sar</taxon>
        <taxon>Stramenopiles</taxon>
        <taxon>Oomycota</taxon>
        <taxon>Peronosporomycetes</taxon>
        <taxon>Peronosporales</taxon>
        <taxon>Peronosporaceae</taxon>
        <taxon>Hyaloperonospora</taxon>
    </lineage>
</organism>
<dbReference type="VEuPathDB" id="FungiDB:HpaG808413"/>
<dbReference type="GO" id="GO:0008537">
    <property type="term" value="C:proteasome activator complex"/>
    <property type="evidence" value="ECO:0007669"/>
    <property type="project" value="InterPro"/>
</dbReference>
<evidence type="ECO:0000313" key="6">
    <source>
        <dbReference type="Proteomes" id="UP000011713"/>
    </source>
</evidence>
<evidence type="ECO:0000256" key="1">
    <source>
        <dbReference type="ARBA" id="ARBA00005883"/>
    </source>
</evidence>
<dbReference type="EnsemblProtists" id="HpaT808413">
    <property type="protein sequence ID" value="HpaP808413"/>
    <property type="gene ID" value="HpaG808413"/>
</dbReference>
<name>M4BPS4_HYAAE</name>
<dbReference type="Proteomes" id="UP000011713">
    <property type="component" value="Unassembled WGS sequence"/>
</dbReference>
<dbReference type="PANTHER" id="PTHR10660">
    <property type="entry name" value="PROTEASOME REGULATOR PA28"/>
    <property type="match status" value="1"/>
</dbReference>
<dbReference type="EMBL" id="JH598525">
    <property type="status" value="NOT_ANNOTATED_CDS"/>
    <property type="molecule type" value="Genomic_DNA"/>
</dbReference>
<evidence type="ECO:0000256" key="3">
    <source>
        <dbReference type="SAM" id="MobiDB-lite"/>
    </source>
</evidence>
<dbReference type="PANTHER" id="PTHR10660:SF2">
    <property type="entry name" value="LD45860P"/>
    <property type="match status" value="1"/>
</dbReference>
<feature type="compositionally biased region" description="Basic and acidic residues" evidence="3">
    <location>
        <begin position="223"/>
        <end position="234"/>
    </location>
</feature>
<dbReference type="SUPFAM" id="SSF47216">
    <property type="entry name" value="Proteasome activator"/>
    <property type="match status" value="1"/>
</dbReference>
<feature type="compositionally biased region" description="Low complexity" evidence="3">
    <location>
        <begin position="209"/>
        <end position="221"/>
    </location>
</feature>
<reference evidence="6" key="1">
    <citation type="journal article" date="2010" name="Science">
        <title>Signatures of adaptation to obligate biotrophy in the Hyaloperonospora arabidopsidis genome.</title>
        <authorList>
            <person name="Baxter L."/>
            <person name="Tripathy S."/>
            <person name="Ishaque N."/>
            <person name="Boot N."/>
            <person name="Cabral A."/>
            <person name="Kemen E."/>
            <person name="Thines M."/>
            <person name="Ah-Fong A."/>
            <person name="Anderson R."/>
            <person name="Badejoko W."/>
            <person name="Bittner-Eddy P."/>
            <person name="Boore J.L."/>
            <person name="Chibucos M.C."/>
            <person name="Coates M."/>
            <person name="Dehal P."/>
            <person name="Delehaunty K."/>
            <person name="Dong S."/>
            <person name="Downton P."/>
            <person name="Dumas B."/>
            <person name="Fabro G."/>
            <person name="Fronick C."/>
            <person name="Fuerstenberg S.I."/>
            <person name="Fulton L."/>
            <person name="Gaulin E."/>
            <person name="Govers F."/>
            <person name="Hughes L."/>
            <person name="Humphray S."/>
            <person name="Jiang R.H."/>
            <person name="Judelson H."/>
            <person name="Kamoun S."/>
            <person name="Kyung K."/>
            <person name="Meijer H."/>
            <person name="Minx P."/>
            <person name="Morris P."/>
            <person name="Nelson J."/>
            <person name="Phuntumart V."/>
            <person name="Qutob D."/>
            <person name="Rehmany A."/>
            <person name="Rougon-Cardoso A."/>
            <person name="Ryden P."/>
            <person name="Torto-Alalibo T."/>
            <person name="Studholme D."/>
            <person name="Wang Y."/>
            <person name="Win J."/>
            <person name="Wood J."/>
            <person name="Clifton S.W."/>
            <person name="Rogers J."/>
            <person name="Van den Ackerveken G."/>
            <person name="Jones J.D."/>
            <person name="McDowell J.M."/>
            <person name="Beynon J."/>
            <person name="Tyler B.M."/>
        </authorList>
    </citation>
    <scope>NUCLEOTIDE SEQUENCE [LARGE SCALE GENOMIC DNA]</scope>
    <source>
        <strain evidence="6">Emoy2</strain>
    </source>
</reference>
<proteinExistence type="inferred from homology"/>
<dbReference type="GO" id="GO:2000045">
    <property type="term" value="P:regulation of G1/S transition of mitotic cell cycle"/>
    <property type="evidence" value="ECO:0007669"/>
    <property type="project" value="TreeGrafter"/>
</dbReference>
<dbReference type="InParanoid" id="M4BPS4"/>
<dbReference type="Gene3D" id="1.20.120.180">
    <property type="entry name" value="Proteasome activator pa28, C-terminal domain"/>
    <property type="match status" value="1"/>
</dbReference>
<feature type="region of interest" description="Disordered" evidence="3">
    <location>
        <begin position="207"/>
        <end position="234"/>
    </location>
</feature>
<evidence type="ECO:0000313" key="5">
    <source>
        <dbReference type="EnsemblProtists" id="HpaP808413"/>
    </source>
</evidence>
<dbReference type="EnsemblProtists" id="HpaT813023">
    <property type="protein sequence ID" value="HpaP813023"/>
    <property type="gene ID" value="HpaG813023"/>
</dbReference>
<accession>M4BPS4</accession>
<dbReference type="AlphaFoldDB" id="M4BPS4"/>
<comment type="similarity">
    <text evidence="1">Belongs to the PA28 family.</text>
</comment>
<dbReference type="InterPro" id="IPR003186">
    <property type="entry name" value="PA28_C"/>
</dbReference>
<dbReference type="OMA" id="WQRATAY"/>